<feature type="chain" id="PRO_5046492249" evidence="5">
    <location>
        <begin position="19"/>
        <end position="398"/>
    </location>
</feature>
<evidence type="ECO:0000256" key="5">
    <source>
        <dbReference type="SAM" id="SignalP"/>
    </source>
</evidence>
<evidence type="ECO:0000256" key="4">
    <source>
        <dbReference type="ARBA" id="ARBA00022729"/>
    </source>
</evidence>
<organism evidence="6 7">
    <name type="scientific">Nicrophorus vespilloides</name>
    <name type="common">Boreal carrion beetle</name>
    <dbReference type="NCBI Taxonomy" id="110193"/>
    <lineage>
        <taxon>Eukaryota</taxon>
        <taxon>Metazoa</taxon>
        <taxon>Ecdysozoa</taxon>
        <taxon>Arthropoda</taxon>
        <taxon>Hexapoda</taxon>
        <taxon>Insecta</taxon>
        <taxon>Pterygota</taxon>
        <taxon>Neoptera</taxon>
        <taxon>Endopterygota</taxon>
        <taxon>Coleoptera</taxon>
        <taxon>Polyphaga</taxon>
        <taxon>Staphyliniformia</taxon>
        <taxon>Silphidae</taxon>
        <taxon>Nicrophorinae</taxon>
        <taxon>Nicrophorus</taxon>
    </lineage>
</organism>
<gene>
    <name evidence="7" type="primary">LOC108568379</name>
</gene>
<evidence type="ECO:0000256" key="1">
    <source>
        <dbReference type="ARBA" id="ARBA00004613"/>
    </source>
</evidence>
<comment type="similarity">
    <text evidence="2">Belongs to the major royal jelly protein family.</text>
</comment>
<evidence type="ECO:0000256" key="3">
    <source>
        <dbReference type="ARBA" id="ARBA00022525"/>
    </source>
</evidence>
<dbReference type="GeneID" id="108568379"/>
<evidence type="ECO:0000313" key="6">
    <source>
        <dbReference type="Proteomes" id="UP000695000"/>
    </source>
</evidence>
<keyword evidence="3" id="KW-0964">Secreted</keyword>
<reference evidence="7" key="1">
    <citation type="submission" date="2025-08" db="UniProtKB">
        <authorList>
            <consortium name="RefSeq"/>
        </authorList>
    </citation>
    <scope>IDENTIFICATION</scope>
    <source>
        <tissue evidence="7">Whole Larva</tissue>
    </source>
</reference>
<evidence type="ECO:0000256" key="2">
    <source>
        <dbReference type="ARBA" id="ARBA00009127"/>
    </source>
</evidence>
<dbReference type="InterPro" id="IPR011042">
    <property type="entry name" value="6-blade_b-propeller_TolB-like"/>
</dbReference>
<dbReference type="PANTHER" id="PTHR10009:SF18">
    <property type="entry name" value="PROTEIN YELLOW-LIKE PROTEIN"/>
    <property type="match status" value="1"/>
</dbReference>
<proteinExistence type="inferred from homology"/>
<dbReference type="Pfam" id="PF03022">
    <property type="entry name" value="MRJP"/>
    <property type="match status" value="1"/>
</dbReference>
<dbReference type="Proteomes" id="UP000695000">
    <property type="component" value="Unplaced"/>
</dbReference>
<name>A0ABM1NDM9_NICVS</name>
<dbReference type="PANTHER" id="PTHR10009">
    <property type="entry name" value="PROTEIN YELLOW-RELATED"/>
    <property type="match status" value="1"/>
</dbReference>
<protein>
    <submittedName>
        <fullName evidence="7">Major royal jelly protein 3-like</fullName>
    </submittedName>
</protein>
<keyword evidence="4 5" id="KW-0732">Signal</keyword>
<keyword evidence="6" id="KW-1185">Reference proteome</keyword>
<dbReference type="Gene3D" id="2.120.10.30">
    <property type="entry name" value="TolB, C-terminal domain"/>
    <property type="match status" value="1"/>
</dbReference>
<accession>A0ABM1NDM9</accession>
<dbReference type="SUPFAM" id="SSF63829">
    <property type="entry name" value="Calcium-dependent phosphotriesterase"/>
    <property type="match status" value="1"/>
</dbReference>
<sequence>MLLYLTAFVAAFCMLANSQFQVEYEWSYVNFTWPTKGAYQKAVRDGTYVPQNNAIVAIKFYKDNIYMALMRSSQGTPVTLATMKNVAGGGVKSNPLLKPYPSWSMNPQKSCKTLQNVQSLEIDRSGIMWVLDGTRNGDVTKCPGKLVLLDLNRGGKVVYSYTFPEEICMSKGCWLNDIVLEERFGGYAYITDSSDSDPGLIVFSMKQKKSWKLRDATMFANLKVVNYTVGGIQVPIVLNMDSIAMTPVPKNPSAERQIFYSPLSSYNLHSISDCILRNETLAATSNWRNQIKFLGFRPSIGDGMIVDNKGDLYVGLITENSIAKWNIHEQNLNLKTVTTNNKEMIWPDSFGMDDAGNIYNLADFVNYFFIGPLKMSDEPKIRIFKMHIGTKSYLYTEI</sequence>
<feature type="signal peptide" evidence="5">
    <location>
        <begin position="1"/>
        <end position="18"/>
    </location>
</feature>
<comment type="subcellular location">
    <subcellularLocation>
        <location evidence="1">Secreted</location>
    </subcellularLocation>
</comment>
<dbReference type="InterPro" id="IPR017996">
    <property type="entry name" value="MRJP/yellow-related"/>
</dbReference>
<evidence type="ECO:0000313" key="7">
    <source>
        <dbReference type="RefSeq" id="XP_017784929.1"/>
    </source>
</evidence>
<dbReference type="RefSeq" id="XP_017784929.1">
    <property type="nucleotide sequence ID" value="XM_017929440.1"/>
</dbReference>